<dbReference type="InterPro" id="IPR036388">
    <property type="entry name" value="WH-like_DNA-bd_sf"/>
</dbReference>
<evidence type="ECO:0000256" key="1">
    <source>
        <dbReference type="ARBA" id="ARBA00009437"/>
    </source>
</evidence>
<dbReference type="Pfam" id="PF00126">
    <property type="entry name" value="HTH_1"/>
    <property type="match status" value="1"/>
</dbReference>
<gene>
    <name evidence="6" type="ORF">DFP98_122116</name>
</gene>
<dbReference type="Gene3D" id="3.40.190.290">
    <property type="match status" value="1"/>
</dbReference>
<dbReference type="SUPFAM" id="SSF46785">
    <property type="entry name" value="Winged helix' DNA-binding domain"/>
    <property type="match status" value="1"/>
</dbReference>
<name>A0A3D9IS12_9BACL</name>
<keyword evidence="7" id="KW-1185">Reference proteome</keyword>
<dbReference type="PANTHER" id="PTHR30419">
    <property type="entry name" value="HTH-TYPE TRANSCRIPTIONAL REGULATOR YBHD"/>
    <property type="match status" value="1"/>
</dbReference>
<keyword evidence="4" id="KW-0804">Transcription</keyword>
<dbReference type="FunFam" id="1.10.10.10:FF:000001">
    <property type="entry name" value="LysR family transcriptional regulator"/>
    <property type="match status" value="1"/>
</dbReference>
<evidence type="ECO:0000256" key="4">
    <source>
        <dbReference type="ARBA" id="ARBA00023163"/>
    </source>
</evidence>
<evidence type="ECO:0000256" key="3">
    <source>
        <dbReference type="ARBA" id="ARBA00023125"/>
    </source>
</evidence>
<proteinExistence type="inferred from homology"/>
<comment type="caution">
    <text evidence="6">The sequence shown here is derived from an EMBL/GenBank/DDBJ whole genome shotgun (WGS) entry which is preliminary data.</text>
</comment>
<evidence type="ECO:0000313" key="7">
    <source>
        <dbReference type="Proteomes" id="UP000256977"/>
    </source>
</evidence>
<dbReference type="RefSeq" id="WP_116063290.1">
    <property type="nucleotide sequence ID" value="NZ_QRDZ01000022.1"/>
</dbReference>
<dbReference type="GO" id="GO:0003700">
    <property type="term" value="F:DNA-binding transcription factor activity"/>
    <property type="evidence" value="ECO:0007669"/>
    <property type="project" value="InterPro"/>
</dbReference>
<dbReference type="SUPFAM" id="SSF53850">
    <property type="entry name" value="Periplasmic binding protein-like II"/>
    <property type="match status" value="1"/>
</dbReference>
<dbReference type="CDD" id="cd08438">
    <property type="entry name" value="PBP2_CidR"/>
    <property type="match status" value="1"/>
</dbReference>
<dbReference type="PRINTS" id="PR00039">
    <property type="entry name" value="HTHLYSR"/>
</dbReference>
<accession>A0A3D9IS12</accession>
<dbReference type="Pfam" id="PF03466">
    <property type="entry name" value="LysR_substrate"/>
    <property type="match status" value="1"/>
</dbReference>
<dbReference type="GO" id="GO:0003677">
    <property type="term" value="F:DNA binding"/>
    <property type="evidence" value="ECO:0007669"/>
    <property type="project" value="UniProtKB-KW"/>
</dbReference>
<dbReference type="InterPro" id="IPR036390">
    <property type="entry name" value="WH_DNA-bd_sf"/>
</dbReference>
<dbReference type="InterPro" id="IPR050950">
    <property type="entry name" value="HTH-type_LysR_regulators"/>
</dbReference>
<reference evidence="6 7" key="1">
    <citation type="submission" date="2018-07" db="EMBL/GenBank/DDBJ databases">
        <title>Genomic Encyclopedia of Type Strains, Phase III (KMG-III): the genomes of soil and plant-associated and newly described type strains.</title>
        <authorList>
            <person name="Whitman W."/>
        </authorList>
    </citation>
    <scope>NUCLEOTIDE SEQUENCE [LARGE SCALE GENOMIC DNA]</scope>
    <source>
        <strain evidence="6 7">CECT 7287</strain>
    </source>
</reference>
<feature type="domain" description="HTH lysR-type" evidence="5">
    <location>
        <begin position="1"/>
        <end position="58"/>
    </location>
</feature>
<dbReference type="PANTHER" id="PTHR30419:SF8">
    <property type="entry name" value="NITROGEN ASSIMILATION TRANSCRIPTIONAL ACTIVATOR-RELATED"/>
    <property type="match status" value="1"/>
</dbReference>
<keyword evidence="3 6" id="KW-0238">DNA-binding</keyword>
<organism evidence="6 7">
    <name type="scientific">Cohnella phaseoli</name>
    <dbReference type="NCBI Taxonomy" id="456490"/>
    <lineage>
        <taxon>Bacteria</taxon>
        <taxon>Bacillati</taxon>
        <taxon>Bacillota</taxon>
        <taxon>Bacilli</taxon>
        <taxon>Bacillales</taxon>
        <taxon>Paenibacillaceae</taxon>
        <taxon>Cohnella</taxon>
    </lineage>
</organism>
<dbReference type="EMBL" id="QRDZ01000022">
    <property type="protein sequence ID" value="RED64563.1"/>
    <property type="molecule type" value="Genomic_DNA"/>
</dbReference>
<dbReference type="InterPro" id="IPR000847">
    <property type="entry name" value="LysR_HTH_N"/>
</dbReference>
<dbReference type="InterPro" id="IPR005119">
    <property type="entry name" value="LysR_subst-bd"/>
</dbReference>
<keyword evidence="2" id="KW-0805">Transcription regulation</keyword>
<comment type="similarity">
    <text evidence="1">Belongs to the LysR transcriptional regulatory family.</text>
</comment>
<evidence type="ECO:0000256" key="2">
    <source>
        <dbReference type="ARBA" id="ARBA00023015"/>
    </source>
</evidence>
<dbReference type="OrthoDB" id="9803735at2"/>
<dbReference type="GO" id="GO:0005829">
    <property type="term" value="C:cytosol"/>
    <property type="evidence" value="ECO:0007669"/>
    <property type="project" value="TreeGrafter"/>
</dbReference>
<dbReference type="PROSITE" id="PS50931">
    <property type="entry name" value="HTH_LYSR"/>
    <property type="match status" value="1"/>
</dbReference>
<evidence type="ECO:0000313" key="6">
    <source>
        <dbReference type="EMBL" id="RED64563.1"/>
    </source>
</evidence>
<evidence type="ECO:0000259" key="5">
    <source>
        <dbReference type="PROSITE" id="PS50931"/>
    </source>
</evidence>
<protein>
    <submittedName>
        <fullName evidence="6">DNA-binding transcriptional LysR family regulator</fullName>
    </submittedName>
</protein>
<dbReference type="Proteomes" id="UP000256977">
    <property type="component" value="Unassembled WGS sequence"/>
</dbReference>
<dbReference type="Gene3D" id="1.10.10.10">
    <property type="entry name" value="Winged helix-like DNA-binding domain superfamily/Winged helix DNA-binding domain"/>
    <property type="match status" value="1"/>
</dbReference>
<sequence length="296" mass="33326">MEFQQLLYFAEVAKQLSFSKAAQSLHSSQPSLSKAIKNLEEELGVVLFDRTTRYLRLTDDGEVVLKYAMETIAMSRDLQSTLNEGRQLKRGKLSLGLPPVIGSSFFPRMIADFRGEYPGVQLRLVEEGGKVVEQLVREAKLDVGVVVLPVDEEQFEVFPLAERQLSLIVNSSHALAGAQTVHLAELKEEPFILFREGFSLYDRVRESCIQEGFEPKIAYESSQWDFIGEMVGAGLGIAFLPDTVSRKIDLGSVSVIPETIPPIRWDLAAIWSKNHYLSHAARGWIEFIRRQQVRGN</sequence>
<dbReference type="AlphaFoldDB" id="A0A3D9IS12"/>